<feature type="domain" description="Coilin tudor" evidence="2">
    <location>
        <begin position="380"/>
        <end position="474"/>
    </location>
</feature>
<dbReference type="PANTHER" id="PTHR15197:SF0">
    <property type="entry name" value="COILIN"/>
    <property type="match status" value="1"/>
</dbReference>
<reference evidence="3" key="2">
    <citation type="submission" date="2025-08" db="UniProtKB">
        <authorList>
            <consortium name="Ensembl"/>
        </authorList>
    </citation>
    <scope>IDENTIFICATION</scope>
    <source>
        <strain evidence="3">Glennie</strain>
    </source>
</reference>
<gene>
    <name evidence="3" type="primary">COIL</name>
</gene>
<keyword evidence="4" id="KW-1185">Reference proteome</keyword>
<feature type="compositionally biased region" description="Acidic residues" evidence="1">
    <location>
        <begin position="45"/>
        <end position="54"/>
    </location>
</feature>
<feature type="compositionally biased region" description="Low complexity" evidence="1">
    <location>
        <begin position="162"/>
        <end position="185"/>
    </location>
</feature>
<dbReference type="AlphaFoldDB" id="A0A6I8PHZ9"/>
<sequence>CAHSLRPFDRVKLEEVEVAEGSLAVSNGYRHPSRKTKKRHRSRLEEEESEESAEDQNRAKRLKGQGGCPGSPEVDDPGPKKKPRQKERRERSGQNGIAGDEGRAGGSERNKRKSGKEKEAEGKGKRRKKTVPLPGGGSGLPKGHPPAVAKRKQGKPCPAKPSPDSSSGSDSSGSSSGSGSSGSSSDEGDPEGLKGLERPAAPTPKRGRAQPPGTGPGPERAGGGRSAQALGPGASDSGSEGPKRKNPQAAPAGAVISPGPPGEAGPSPDADRRGPAPLESARLAGGPDPLGVGYCARRPPGPAPGLGGLGRGRVRGEDFFPWRGARDRGFRGMSRGRGRGEGYRGFPGCGGAESQKRQQLTEVAANTSVVIQNAVEAPPRDYSVLPLLGSVPPQVGSRIAFKVLELTDNYTPAVSNFKEGRIISYNPDSSELDIEILSSSPAAKEPGKFDLVYQNENGTEVVEYAVSQDKMITKRWEGILEPRLIIEPTPSGPTSTDPAQT</sequence>
<evidence type="ECO:0000313" key="3">
    <source>
        <dbReference type="Ensembl" id="ENSOANP00000054696.1"/>
    </source>
</evidence>
<name>A0A6I8PHZ9_ORNAN</name>
<dbReference type="Bgee" id="ENSOANG00000037692">
    <property type="expression patterns" value="Expressed in fibroblast and 8 other cell types or tissues"/>
</dbReference>
<evidence type="ECO:0000256" key="1">
    <source>
        <dbReference type="SAM" id="MobiDB-lite"/>
    </source>
</evidence>
<reference evidence="3 4" key="1">
    <citation type="journal article" date="2008" name="Nature">
        <title>Genome analysis of the platypus reveals unique signatures of evolution.</title>
        <authorList>
            <person name="Warren W.C."/>
            <person name="Hillier L.W."/>
            <person name="Marshall Graves J.A."/>
            <person name="Birney E."/>
            <person name="Ponting C.P."/>
            <person name="Grutzner F."/>
            <person name="Belov K."/>
            <person name="Miller W."/>
            <person name="Clarke L."/>
            <person name="Chinwalla A.T."/>
            <person name="Yang S.P."/>
            <person name="Heger A."/>
            <person name="Locke D.P."/>
            <person name="Miethke P."/>
            <person name="Waters P.D."/>
            <person name="Veyrunes F."/>
            <person name="Fulton L."/>
            <person name="Fulton B."/>
            <person name="Graves T."/>
            <person name="Wallis J."/>
            <person name="Puente X.S."/>
            <person name="Lopez-Otin C."/>
            <person name="Ordonez G.R."/>
            <person name="Eichler E.E."/>
            <person name="Chen L."/>
            <person name="Cheng Z."/>
            <person name="Deakin J.E."/>
            <person name="Alsop A."/>
            <person name="Thompson K."/>
            <person name="Kirby P."/>
            <person name="Papenfuss A.T."/>
            <person name="Wakefield M.J."/>
            <person name="Olender T."/>
            <person name="Lancet D."/>
            <person name="Huttley G.A."/>
            <person name="Smit A.F."/>
            <person name="Pask A."/>
            <person name="Temple-Smith P."/>
            <person name="Batzer M.A."/>
            <person name="Walker J.A."/>
            <person name="Konkel M.K."/>
            <person name="Harris R.S."/>
            <person name="Whittington C.M."/>
            <person name="Wong E.S."/>
            <person name="Gemmell N.J."/>
            <person name="Buschiazzo E."/>
            <person name="Vargas Jentzsch I.M."/>
            <person name="Merkel A."/>
            <person name="Schmitz J."/>
            <person name="Zemann A."/>
            <person name="Churakov G."/>
            <person name="Kriegs J.O."/>
            <person name="Brosius J."/>
            <person name="Murchison E.P."/>
            <person name="Sachidanandam R."/>
            <person name="Smith C."/>
            <person name="Hannon G.J."/>
            <person name="Tsend-Ayush E."/>
            <person name="McMillan D."/>
            <person name="Attenborough R."/>
            <person name="Rens W."/>
            <person name="Ferguson-Smith M."/>
            <person name="Lefevre C.M."/>
            <person name="Sharp J.A."/>
            <person name="Nicholas K.R."/>
            <person name="Ray D.A."/>
            <person name="Kube M."/>
            <person name="Reinhardt R."/>
            <person name="Pringle T.H."/>
            <person name="Taylor J."/>
            <person name="Jones R.C."/>
            <person name="Nixon B."/>
            <person name="Dacheux J.L."/>
            <person name="Niwa H."/>
            <person name="Sekita Y."/>
            <person name="Huang X."/>
            <person name="Stark A."/>
            <person name="Kheradpour P."/>
            <person name="Kellis M."/>
            <person name="Flicek P."/>
            <person name="Chen Y."/>
            <person name="Webber C."/>
            <person name="Hardison R."/>
            <person name="Nelson J."/>
            <person name="Hallsworth-Pepin K."/>
            <person name="Delehaunty K."/>
            <person name="Markovic C."/>
            <person name="Minx P."/>
            <person name="Feng Y."/>
            <person name="Kremitzki C."/>
            <person name="Mitreva M."/>
            <person name="Glasscock J."/>
            <person name="Wylie T."/>
            <person name="Wohldmann P."/>
            <person name="Thiru P."/>
            <person name="Nhan M.N."/>
            <person name="Pohl C.S."/>
            <person name="Smith S.M."/>
            <person name="Hou S."/>
            <person name="Nefedov M."/>
            <person name="de Jong P.J."/>
            <person name="Renfree M.B."/>
            <person name="Mardis E.R."/>
            <person name="Wilson R.K."/>
        </authorList>
    </citation>
    <scope>NUCLEOTIDE SEQUENCE [LARGE SCALE GENOMIC DNA]</scope>
    <source>
        <strain evidence="3 4">Glennie</strain>
    </source>
</reference>
<dbReference type="InParanoid" id="A0A6I8PHZ9"/>
<evidence type="ECO:0000259" key="2">
    <source>
        <dbReference type="Pfam" id="PF23086"/>
    </source>
</evidence>
<dbReference type="GO" id="GO:0030619">
    <property type="term" value="F:U1 snRNA binding"/>
    <property type="evidence" value="ECO:0000318"/>
    <property type="project" value="GO_Central"/>
</dbReference>
<dbReference type="GO" id="GO:0015030">
    <property type="term" value="C:Cajal body"/>
    <property type="evidence" value="ECO:0000318"/>
    <property type="project" value="GO_Central"/>
</dbReference>
<dbReference type="InterPro" id="IPR024822">
    <property type="entry name" value="Coilin"/>
</dbReference>
<dbReference type="OMA" id="SKLTERW"/>
<dbReference type="GO" id="GO:0030620">
    <property type="term" value="F:U2 snRNA binding"/>
    <property type="evidence" value="ECO:0000318"/>
    <property type="project" value="GO_Central"/>
</dbReference>
<dbReference type="Ensembl" id="ENSOANT00000049719.1">
    <property type="protein sequence ID" value="ENSOANP00000054696.1"/>
    <property type="gene ID" value="ENSOANG00000037692.1"/>
</dbReference>
<dbReference type="GO" id="GO:0000387">
    <property type="term" value="P:spliceosomal snRNP assembly"/>
    <property type="evidence" value="ECO:0000318"/>
    <property type="project" value="GO_Central"/>
</dbReference>
<reference evidence="3" key="3">
    <citation type="submission" date="2025-09" db="UniProtKB">
        <authorList>
            <consortium name="Ensembl"/>
        </authorList>
    </citation>
    <scope>IDENTIFICATION</scope>
    <source>
        <strain evidence="3">Glennie</strain>
    </source>
</reference>
<accession>A0A6I8PHZ9</accession>
<dbReference type="GeneTree" id="ENSGT00390000004832"/>
<proteinExistence type="predicted"/>
<dbReference type="PANTHER" id="PTHR15197">
    <property type="entry name" value="COILIN P80"/>
    <property type="match status" value="1"/>
</dbReference>
<protein>
    <recommendedName>
        <fullName evidence="2">Coilin tudor domain-containing protein</fullName>
    </recommendedName>
</protein>
<dbReference type="Pfam" id="PF23086">
    <property type="entry name" value="Tudor_Coilin"/>
    <property type="match status" value="1"/>
</dbReference>
<dbReference type="Proteomes" id="UP000002279">
    <property type="component" value="Chromosome 15"/>
</dbReference>
<feature type="region of interest" description="Disordered" evidence="1">
    <location>
        <begin position="26"/>
        <end position="314"/>
    </location>
</feature>
<evidence type="ECO:0000313" key="4">
    <source>
        <dbReference type="Proteomes" id="UP000002279"/>
    </source>
</evidence>
<feature type="compositionally biased region" description="Basic residues" evidence="1">
    <location>
        <begin position="31"/>
        <end position="42"/>
    </location>
</feature>
<feature type="compositionally biased region" description="Basic and acidic residues" evidence="1">
    <location>
        <begin position="100"/>
        <end position="109"/>
    </location>
</feature>
<organism evidence="3 4">
    <name type="scientific">Ornithorhynchus anatinus</name>
    <name type="common">Duckbill platypus</name>
    <dbReference type="NCBI Taxonomy" id="9258"/>
    <lineage>
        <taxon>Eukaryota</taxon>
        <taxon>Metazoa</taxon>
        <taxon>Chordata</taxon>
        <taxon>Craniata</taxon>
        <taxon>Vertebrata</taxon>
        <taxon>Euteleostomi</taxon>
        <taxon>Mammalia</taxon>
        <taxon>Monotremata</taxon>
        <taxon>Ornithorhynchidae</taxon>
        <taxon>Ornithorhynchus</taxon>
    </lineage>
</organism>
<dbReference type="InterPro" id="IPR056398">
    <property type="entry name" value="Tudor_Coilin"/>
</dbReference>